<dbReference type="Proteomes" id="UP000217289">
    <property type="component" value="Chromosome"/>
</dbReference>
<dbReference type="KEGG" id="mbd:MEBOL_005281"/>
<name>A0A250IKQ2_9BACT</name>
<protein>
    <submittedName>
        <fullName evidence="2">Uncharacterized protein</fullName>
    </submittedName>
</protein>
<evidence type="ECO:0000256" key="1">
    <source>
        <dbReference type="SAM" id="Coils"/>
    </source>
</evidence>
<proteinExistence type="predicted"/>
<gene>
    <name evidence="2" type="ORF">MEBOL_005281</name>
</gene>
<reference evidence="2 3" key="1">
    <citation type="submission" date="2017-06" db="EMBL/GenBank/DDBJ databases">
        <authorList>
            <person name="Kim H.J."/>
            <person name="Triplett B.A."/>
        </authorList>
    </citation>
    <scope>NUCLEOTIDE SEQUENCE [LARGE SCALE GENOMIC DNA]</scope>
    <source>
        <strain evidence="2 3">DSM 14713</strain>
    </source>
</reference>
<sequence>MNSLIAFSLSLLMGQTPAAPPPTEAEAASALQAAELEELRARMQLMQLQSEARRQEDLARVQALEQQRATEQATAQRDEQLRQQRLVSLERGYQRLRALDQLLVAGQVAIDPTVTAAQQELADALASAEETGDGDASRLIQSALNRMSTLTASVEQRNPEDARYQVHFASDELRAAWRMSLDRSPPALTP</sequence>
<dbReference type="EMBL" id="CP022163">
    <property type="protein sequence ID" value="ATB31812.1"/>
    <property type="molecule type" value="Genomic_DNA"/>
</dbReference>
<evidence type="ECO:0000313" key="3">
    <source>
        <dbReference type="Proteomes" id="UP000217289"/>
    </source>
</evidence>
<accession>A0A250IKQ2</accession>
<feature type="coiled-coil region" evidence="1">
    <location>
        <begin position="31"/>
        <end position="81"/>
    </location>
</feature>
<dbReference type="OrthoDB" id="5526472at2"/>
<evidence type="ECO:0000313" key="2">
    <source>
        <dbReference type="EMBL" id="ATB31812.1"/>
    </source>
</evidence>
<keyword evidence="3" id="KW-1185">Reference proteome</keyword>
<dbReference type="AlphaFoldDB" id="A0A250IKQ2"/>
<keyword evidence="1" id="KW-0175">Coiled coil</keyword>
<dbReference type="RefSeq" id="WP_095980093.1">
    <property type="nucleotide sequence ID" value="NZ_CP022163.1"/>
</dbReference>
<organism evidence="2 3">
    <name type="scientific">Melittangium boletus DSM 14713</name>
    <dbReference type="NCBI Taxonomy" id="1294270"/>
    <lineage>
        <taxon>Bacteria</taxon>
        <taxon>Pseudomonadati</taxon>
        <taxon>Myxococcota</taxon>
        <taxon>Myxococcia</taxon>
        <taxon>Myxococcales</taxon>
        <taxon>Cystobacterineae</taxon>
        <taxon>Archangiaceae</taxon>
        <taxon>Melittangium</taxon>
    </lineage>
</organism>